<dbReference type="CDD" id="cd01392">
    <property type="entry name" value="HTH_LacI"/>
    <property type="match status" value="1"/>
</dbReference>
<keyword evidence="3" id="KW-0804">Transcription</keyword>
<dbReference type="Gene3D" id="1.10.260.40">
    <property type="entry name" value="lambda repressor-like DNA-binding domains"/>
    <property type="match status" value="1"/>
</dbReference>
<dbReference type="Proteomes" id="UP000238701">
    <property type="component" value="Unassembled WGS sequence"/>
</dbReference>
<dbReference type="PANTHER" id="PTHR30146:SF109">
    <property type="entry name" value="HTH-TYPE TRANSCRIPTIONAL REGULATOR GALS"/>
    <property type="match status" value="1"/>
</dbReference>
<dbReference type="OrthoDB" id="110416at2"/>
<dbReference type="AlphaFoldDB" id="A0A2U3K692"/>
<dbReference type="SUPFAM" id="SSF53822">
    <property type="entry name" value="Periplasmic binding protein-like I"/>
    <property type="match status" value="1"/>
</dbReference>
<accession>A0A2U3K692</accession>
<dbReference type="Gene3D" id="3.40.50.2300">
    <property type="match status" value="2"/>
</dbReference>
<dbReference type="CDD" id="cd06267">
    <property type="entry name" value="PBP1_LacI_sugar_binding-like"/>
    <property type="match status" value="1"/>
</dbReference>
<evidence type="ECO:0000259" key="4">
    <source>
        <dbReference type="PROSITE" id="PS50932"/>
    </source>
</evidence>
<dbReference type="PANTHER" id="PTHR30146">
    <property type="entry name" value="LACI-RELATED TRANSCRIPTIONAL REPRESSOR"/>
    <property type="match status" value="1"/>
</dbReference>
<gene>
    <name evidence="5" type="ORF">SBA1_140053</name>
</gene>
<dbReference type="SMART" id="SM00354">
    <property type="entry name" value="HTH_LACI"/>
    <property type="match status" value="1"/>
</dbReference>
<dbReference type="Pfam" id="PF00356">
    <property type="entry name" value="LacI"/>
    <property type="match status" value="1"/>
</dbReference>
<keyword evidence="2" id="KW-0238">DNA-binding</keyword>
<dbReference type="GO" id="GO:0003700">
    <property type="term" value="F:DNA-binding transcription factor activity"/>
    <property type="evidence" value="ECO:0007669"/>
    <property type="project" value="TreeGrafter"/>
</dbReference>
<evidence type="ECO:0000256" key="2">
    <source>
        <dbReference type="ARBA" id="ARBA00023125"/>
    </source>
</evidence>
<dbReference type="InterPro" id="IPR046335">
    <property type="entry name" value="LacI/GalR-like_sensor"/>
</dbReference>
<evidence type="ECO:0000313" key="5">
    <source>
        <dbReference type="EMBL" id="SPF35163.1"/>
    </source>
</evidence>
<sequence>MGQDRSSRKKPAVVTLKTVAQHLGLTPGTVSAVLNNAPSSRSIPPATKNRIHAAAKELNYRANFFARTLRNKRTYTVGVIAEEIGDAYGSAVISGIEQYLRKRNYFFLTVAHRHDPELLERYSHILSERGVEGIITVDTTVYEPPALPTVAVAGHKKVKGVTNIVLDHGRAAVLALRHLQELSHERIAFMKGQPTSSDSKDRWESICRVAREIGLEIDPELVVQLDSDDPTPMIGYPFAKQLLERRKRFTALFAYNDISAIGAIRAFQEQGLRVPQDVSVMGFDDIPSAAWQTPSLTTVRQPLKRMGEVAAQSLLERIEGKKKYRAEITIEPELIVRESTGKARGSC</sequence>
<name>A0A2U3K692_9BACT</name>
<dbReference type="PROSITE" id="PS50932">
    <property type="entry name" value="HTH_LACI_2"/>
    <property type="match status" value="1"/>
</dbReference>
<feature type="domain" description="HTH lacI-type" evidence="4">
    <location>
        <begin position="14"/>
        <end position="71"/>
    </location>
</feature>
<dbReference type="EMBL" id="OMOD01000046">
    <property type="protein sequence ID" value="SPF35163.1"/>
    <property type="molecule type" value="Genomic_DNA"/>
</dbReference>
<proteinExistence type="predicted"/>
<dbReference type="InterPro" id="IPR000843">
    <property type="entry name" value="HTH_LacI"/>
</dbReference>
<reference evidence="6" key="1">
    <citation type="submission" date="2018-02" db="EMBL/GenBank/DDBJ databases">
        <authorList>
            <person name="Hausmann B."/>
        </authorList>
    </citation>
    <scope>NUCLEOTIDE SEQUENCE [LARGE SCALE GENOMIC DNA]</scope>
    <source>
        <strain evidence="6">Peat soil MAG SbA1</strain>
    </source>
</reference>
<keyword evidence="1" id="KW-0805">Transcription regulation</keyword>
<dbReference type="SUPFAM" id="SSF47413">
    <property type="entry name" value="lambda repressor-like DNA-binding domains"/>
    <property type="match status" value="1"/>
</dbReference>
<organism evidence="5 6">
    <name type="scientific">Candidatus Sulfotelmatobacter kueseliae</name>
    <dbReference type="NCBI Taxonomy" id="2042962"/>
    <lineage>
        <taxon>Bacteria</taxon>
        <taxon>Pseudomonadati</taxon>
        <taxon>Acidobacteriota</taxon>
        <taxon>Terriglobia</taxon>
        <taxon>Terriglobales</taxon>
        <taxon>Candidatus Korobacteraceae</taxon>
        <taxon>Candidatus Sulfotelmatobacter</taxon>
    </lineage>
</organism>
<evidence type="ECO:0000313" key="6">
    <source>
        <dbReference type="Proteomes" id="UP000238701"/>
    </source>
</evidence>
<dbReference type="InterPro" id="IPR028082">
    <property type="entry name" value="Peripla_BP_I"/>
</dbReference>
<evidence type="ECO:0000256" key="3">
    <source>
        <dbReference type="ARBA" id="ARBA00023163"/>
    </source>
</evidence>
<dbReference type="InterPro" id="IPR010982">
    <property type="entry name" value="Lambda_DNA-bd_dom_sf"/>
</dbReference>
<evidence type="ECO:0000256" key="1">
    <source>
        <dbReference type="ARBA" id="ARBA00023015"/>
    </source>
</evidence>
<dbReference type="GO" id="GO:0000976">
    <property type="term" value="F:transcription cis-regulatory region binding"/>
    <property type="evidence" value="ECO:0007669"/>
    <property type="project" value="TreeGrafter"/>
</dbReference>
<protein>
    <submittedName>
        <fullName evidence="5">Transcriptional regulator, LacI family</fullName>
    </submittedName>
</protein>
<dbReference type="Pfam" id="PF13377">
    <property type="entry name" value="Peripla_BP_3"/>
    <property type="match status" value="1"/>
</dbReference>